<evidence type="ECO:0000256" key="6">
    <source>
        <dbReference type="ARBA" id="ARBA00022776"/>
    </source>
</evidence>
<dbReference type="InParanoid" id="K3XAE7"/>
<accession>K3XAE7</accession>
<feature type="compositionally biased region" description="Polar residues" evidence="10">
    <location>
        <begin position="40"/>
        <end position="51"/>
    </location>
</feature>
<name>K3XAE7_GLOUD</name>
<proteinExistence type="inferred from homology"/>
<dbReference type="EnsemblProtists" id="PYU1_T014196">
    <property type="protein sequence ID" value="PYU1_T014196"/>
    <property type="gene ID" value="PYU1_G014166"/>
</dbReference>
<reference evidence="13" key="3">
    <citation type="submission" date="2015-02" db="UniProtKB">
        <authorList>
            <consortium name="EnsemblProtists"/>
        </authorList>
    </citation>
    <scope>IDENTIFICATION</scope>
    <source>
        <strain evidence="13">DAOM BR144</strain>
    </source>
</reference>
<keyword evidence="8" id="KW-0131">Cell cycle</keyword>
<feature type="region of interest" description="Disordered" evidence="10">
    <location>
        <begin position="1"/>
        <end position="72"/>
    </location>
</feature>
<dbReference type="EMBL" id="ADOS01001529">
    <property type="status" value="NOT_ANNOTATED_CDS"/>
    <property type="molecule type" value="Genomic_DNA"/>
</dbReference>
<dbReference type="InterPro" id="IPR018851">
    <property type="entry name" value="Borealin_N"/>
</dbReference>
<evidence type="ECO:0000256" key="2">
    <source>
        <dbReference type="ARBA" id="ARBA00004584"/>
    </source>
</evidence>
<evidence type="ECO:0000256" key="4">
    <source>
        <dbReference type="ARBA" id="ARBA00022454"/>
    </source>
</evidence>
<reference evidence="14" key="1">
    <citation type="journal article" date="2010" name="Genome Biol.">
        <title>Genome sequence of the necrotrophic plant pathogen Pythium ultimum reveals original pathogenicity mechanisms and effector repertoire.</title>
        <authorList>
            <person name="Levesque C.A."/>
            <person name="Brouwer H."/>
            <person name="Cano L."/>
            <person name="Hamilton J.P."/>
            <person name="Holt C."/>
            <person name="Huitema E."/>
            <person name="Raffaele S."/>
            <person name="Robideau G.P."/>
            <person name="Thines M."/>
            <person name="Win J."/>
            <person name="Zerillo M.M."/>
            <person name="Beakes G.W."/>
            <person name="Boore J.L."/>
            <person name="Busam D."/>
            <person name="Dumas B."/>
            <person name="Ferriera S."/>
            <person name="Fuerstenberg S.I."/>
            <person name="Gachon C.M."/>
            <person name="Gaulin E."/>
            <person name="Govers F."/>
            <person name="Grenville-Briggs L."/>
            <person name="Horner N."/>
            <person name="Hostetler J."/>
            <person name="Jiang R.H."/>
            <person name="Johnson J."/>
            <person name="Krajaejun T."/>
            <person name="Lin H."/>
            <person name="Meijer H.J."/>
            <person name="Moore B."/>
            <person name="Morris P."/>
            <person name="Phuntmart V."/>
            <person name="Puiu D."/>
            <person name="Shetty J."/>
            <person name="Stajich J.E."/>
            <person name="Tripathy S."/>
            <person name="Wawra S."/>
            <person name="van West P."/>
            <person name="Whitty B.R."/>
            <person name="Coutinho P.M."/>
            <person name="Henrissat B."/>
            <person name="Martin F."/>
            <person name="Thomas P.D."/>
            <person name="Tyler B.M."/>
            <person name="De Vries R.P."/>
            <person name="Kamoun S."/>
            <person name="Yandell M."/>
            <person name="Tisserat N."/>
            <person name="Buell C.R."/>
        </authorList>
    </citation>
    <scope>NUCLEOTIDE SEQUENCE</scope>
    <source>
        <strain evidence="14">DAOM:BR144</strain>
    </source>
</reference>
<keyword evidence="9" id="KW-0137">Centromere</keyword>
<dbReference type="Proteomes" id="UP000019132">
    <property type="component" value="Unassembled WGS sequence"/>
</dbReference>
<evidence type="ECO:0000256" key="3">
    <source>
        <dbReference type="ARBA" id="ARBA00009914"/>
    </source>
</evidence>
<evidence type="ECO:0000256" key="5">
    <source>
        <dbReference type="ARBA" id="ARBA00022618"/>
    </source>
</evidence>
<dbReference type="OMA" id="QMPWKTF"/>
<dbReference type="VEuPathDB" id="FungiDB:PYU1_G014166"/>
<dbReference type="HOGENOM" id="CLU_867331_0_0_1"/>
<keyword evidence="5" id="KW-0132">Cell division</keyword>
<dbReference type="AlphaFoldDB" id="K3XAE7"/>
<dbReference type="GO" id="GO:0051301">
    <property type="term" value="P:cell division"/>
    <property type="evidence" value="ECO:0007669"/>
    <property type="project" value="UniProtKB-KW"/>
</dbReference>
<keyword evidence="14" id="KW-1185">Reference proteome</keyword>
<evidence type="ECO:0000313" key="14">
    <source>
        <dbReference type="Proteomes" id="UP000019132"/>
    </source>
</evidence>
<dbReference type="eggNOG" id="ENOG502S1B2">
    <property type="taxonomic scope" value="Eukaryota"/>
</dbReference>
<dbReference type="Pfam" id="PF10512">
    <property type="entry name" value="Borealin"/>
    <property type="match status" value="1"/>
</dbReference>
<evidence type="ECO:0000313" key="13">
    <source>
        <dbReference type="EnsemblProtists" id="PYU1_T014196"/>
    </source>
</evidence>
<dbReference type="InterPro" id="IPR018867">
    <property type="entry name" value="Cell_div_borealin"/>
</dbReference>
<feature type="domain" description="Borealin N-terminal" evidence="11">
    <location>
        <begin position="86"/>
        <end position="137"/>
    </location>
</feature>
<evidence type="ECO:0000256" key="10">
    <source>
        <dbReference type="SAM" id="MobiDB-lite"/>
    </source>
</evidence>
<keyword evidence="7" id="KW-0539">Nucleus</keyword>
<keyword evidence="6" id="KW-0498">Mitosis</keyword>
<dbReference type="Pfam" id="PF10444">
    <property type="entry name" value="Nbl1_Borealin_N"/>
    <property type="match status" value="1"/>
</dbReference>
<organism evidence="13 14">
    <name type="scientific">Globisporangium ultimum (strain ATCC 200006 / CBS 805.95 / DAOM BR144)</name>
    <name type="common">Pythium ultimum</name>
    <dbReference type="NCBI Taxonomy" id="431595"/>
    <lineage>
        <taxon>Eukaryota</taxon>
        <taxon>Sar</taxon>
        <taxon>Stramenopiles</taxon>
        <taxon>Oomycota</taxon>
        <taxon>Peronosporomycetes</taxon>
        <taxon>Pythiales</taxon>
        <taxon>Pythiaceae</taxon>
        <taxon>Globisporangium</taxon>
    </lineage>
</organism>
<evidence type="ECO:0000259" key="11">
    <source>
        <dbReference type="Pfam" id="PF10444"/>
    </source>
</evidence>
<reference evidence="14" key="2">
    <citation type="submission" date="2010-04" db="EMBL/GenBank/DDBJ databases">
        <authorList>
            <person name="Buell R."/>
            <person name="Hamilton J."/>
            <person name="Hostetler J."/>
        </authorList>
    </citation>
    <scope>NUCLEOTIDE SEQUENCE [LARGE SCALE GENOMIC DNA]</scope>
    <source>
        <strain evidence="14">DAOM:BR144</strain>
    </source>
</reference>
<evidence type="ECO:0000256" key="1">
    <source>
        <dbReference type="ARBA" id="ARBA00004123"/>
    </source>
</evidence>
<sequence>MAPTSRARTLRRTRNGGEGHYAPLQPIGEDSVVELPKALSATSTGTQISESPETKPMVKSTKRKARDVKDMTEEAIEKKRQRSLVLLDELEAEVEKRCEDLMAEAEQKAKELKMELKVQLMYLPQSVRKMPWKTFIEDFGGSLEKVIQNVKEQEYRNLVNASPRKTPKSPAIEAHGPTASSNAIIQSTPVASNRRISAYETPSFTPFAQNVPGTLLRAARRGETTYSINGSPIIPDTVVKAPAGSLVATFEENAAEPKICISLDADRALDISNLDALSEESRASEKARLLALRAKVNAILSKFK</sequence>
<comment type="similarity">
    <text evidence="3">Belongs to the borealin family.</text>
</comment>
<dbReference type="PANTHER" id="PTHR16040:SF7">
    <property type="entry name" value="AUSTRALIN, ISOFORM A-RELATED"/>
    <property type="match status" value="1"/>
</dbReference>
<evidence type="ECO:0000256" key="9">
    <source>
        <dbReference type="ARBA" id="ARBA00023328"/>
    </source>
</evidence>
<feature type="domain" description="Borealin C-terminal" evidence="12">
    <location>
        <begin position="187"/>
        <end position="237"/>
    </location>
</feature>
<dbReference type="GO" id="GO:0005634">
    <property type="term" value="C:nucleus"/>
    <property type="evidence" value="ECO:0007669"/>
    <property type="project" value="UniProtKB-SubCell"/>
</dbReference>
<dbReference type="Gene3D" id="6.10.250.1900">
    <property type="match status" value="1"/>
</dbReference>
<comment type="subcellular location">
    <subcellularLocation>
        <location evidence="2">Chromosome</location>
        <location evidence="2">Centromere</location>
    </subcellularLocation>
    <subcellularLocation>
        <location evidence="1">Nucleus</location>
    </subcellularLocation>
</comment>
<evidence type="ECO:0000256" key="7">
    <source>
        <dbReference type="ARBA" id="ARBA00023242"/>
    </source>
</evidence>
<evidence type="ECO:0000256" key="8">
    <source>
        <dbReference type="ARBA" id="ARBA00023306"/>
    </source>
</evidence>
<evidence type="ECO:0000259" key="12">
    <source>
        <dbReference type="Pfam" id="PF10512"/>
    </source>
</evidence>
<protein>
    <submittedName>
        <fullName evidence="13">Uncharacterized protein</fullName>
    </submittedName>
</protein>
<dbReference type="InterPro" id="IPR046466">
    <property type="entry name" value="Borealin_C"/>
</dbReference>
<keyword evidence="4" id="KW-0158">Chromosome</keyword>
<dbReference type="GO" id="GO:0000775">
    <property type="term" value="C:chromosome, centromeric region"/>
    <property type="evidence" value="ECO:0007669"/>
    <property type="project" value="UniProtKB-SubCell"/>
</dbReference>
<dbReference type="PANTHER" id="PTHR16040">
    <property type="entry name" value="AUSTRALIN, ISOFORM A-RELATED"/>
    <property type="match status" value="1"/>
</dbReference>